<protein>
    <submittedName>
        <fullName evidence="2">Uncharacterized protein</fullName>
    </submittedName>
</protein>
<reference evidence="3" key="1">
    <citation type="journal article" date="2020" name="Stud. Mycol.">
        <title>101 Dothideomycetes genomes: A test case for predicting lifestyles and emergence of pathogens.</title>
        <authorList>
            <person name="Haridas S."/>
            <person name="Albert R."/>
            <person name="Binder M."/>
            <person name="Bloem J."/>
            <person name="LaButti K."/>
            <person name="Salamov A."/>
            <person name="Andreopoulos B."/>
            <person name="Baker S."/>
            <person name="Barry K."/>
            <person name="Bills G."/>
            <person name="Bluhm B."/>
            <person name="Cannon C."/>
            <person name="Castanera R."/>
            <person name="Culley D."/>
            <person name="Daum C."/>
            <person name="Ezra D."/>
            <person name="Gonzalez J."/>
            <person name="Henrissat B."/>
            <person name="Kuo A."/>
            <person name="Liang C."/>
            <person name="Lipzen A."/>
            <person name="Lutzoni F."/>
            <person name="Magnuson J."/>
            <person name="Mondo S."/>
            <person name="Nolan M."/>
            <person name="Ohm R."/>
            <person name="Pangilinan J."/>
            <person name="Park H.-J."/>
            <person name="Ramirez L."/>
            <person name="Alfaro M."/>
            <person name="Sun H."/>
            <person name="Tritt A."/>
            <person name="Yoshinaga Y."/>
            <person name="Zwiers L.-H."/>
            <person name="Turgeon B."/>
            <person name="Goodwin S."/>
            <person name="Spatafora J."/>
            <person name="Crous P."/>
            <person name="Grigoriev I."/>
        </authorList>
    </citation>
    <scope>NUCLEOTIDE SEQUENCE [LARGE SCALE GENOMIC DNA]</scope>
    <source>
        <strain evidence="3">CBS 304.66</strain>
    </source>
</reference>
<comment type="caution">
    <text evidence="2">The sequence shown here is derived from an EMBL/GenBank/DDBJ whole genome shotgun (WGS) entry which is preliminary data.</text>
</comment>
<sequence length="53" mass="6025">MKEKKLSGMPLNSPLLYGFLNHFSHGTISFFCLSWISYTTPPSKFRSKPCEGI</sequence>
<gene>
    <name evidence="2" type="ORF">CC78DRAFT_536932</name>
</gene>
<proteinExistence type="predicted"/>
<evidence type="ECO:0000256" key="1">
    <source>
        <dbReference type="SAM" id="Phobius"/>
    </source>
</evidence>
<feature type="transmembrane region" description="Helical" evidence="1">
    <location>
        <begin position="15"/>
        <end position="38"/>
    </location>
</feature>
<dbReference type="EMBL" id="ML986704">
    <property type="protein sequence ID" value="KAF2259641.1"/>
    <property type="molecule type" value="Genomic_DNA"/>
</dbReference>
<accession>A0A9P4K0B5</accession>
<organism evidence="2 3">
    <name type="scientific">Lojkania enalia</name>
    <dbReference type="NCBI Taxonomy" id="147567"/>
    <lineage>
        <taxon>Eukaryota</taxon>
        <taxon>Fungi</taxon>
        <taxon>Dikarya</taxon>
        <taxon>Ascomycota</taxon>
        <taxon>Pezizomycotina</taxon>
        <taxon>Dothideomycetes</taxon>
        <taxon>Pleosporomycetidae</taxon>
        <taxon>Pleosporales</taxon>
        <taxon>Pleosporales incertae sedis</taxon>
        <taxon>Lojkania</taxon>
    </lineage>
</organism>
<evidence type="ECO:0000313" key="3">
    <source>
        <dbReference type="Proteomes" id="UP000800093"/>
    </source>
</evidence>
<keyword evidence="1" id="KW-0812">Transmembrane</keyword>
<keyword evidence="3" id="KW-1185">Reference proteome</keyword>
<evidence type="ECO:0000313" key="2">
    <source>
        <dbReference type="EMBL" id="KAF2259641.1"/>
    </source>
</evidence>
<keyword evidence="1" id="KW-0472">Membrane</keyword>
<name>A0A9P4K0B5_9PLEO</name>
<dbReference type="Proteomes" id="UP000800093">
    <property type="component" value="Unassembled WGS sequence"/>
</dbReference>
<dbReference type="AlphaFoldDB" id="A0A9P4K0B5"/>
<keyword evidence="1" id="KW-1133">Transmembrane helix</keyword>